<feature type="region of interest" description="Disordered" evidence="1">
    <location>
        <begin position="506"/>
        <end position="540"/>
    </location>
</feature>
<feature type="region of interest" description="Disordered" evidence="1">
    <location>
        <begin position="235"/>
        <end position="387"/>
    </location>
</feature>
<evidence type="ECO:0000313" key="3">
    <source>
        <dbReference type="Proteomes" id="UP000187429"/>
    </source>
</evidence>
<evidence type="ECO:0000313" key="2">
    <source>
        <dbReference type="EMBL" id="OMJ27949.1"/>
    </source>
</evidence>
<dbReference type="AlphaFoldDB" id="A0A1R1YLZ5"/>
<dbReference type="PANTHER" id="PTHR33066:SF2">
    <property type="entry name" value="FILAGGRIN-2-LIKE"/>
    <property type="match status" value="1"/>
</dbReference>
<feature type="compositionally biased region" description="Polar residues" evidence="1">
    <location>
        <begin position="250"/>
        <end position="261"/>
    </location>
</feature>
<dbReference type="PANTHER" id="PTHR33066">
    <property type="entry name" value="INTEGRASE_SAM-LIKE_N DOMAIN-CONTAINING PROTEIN"/>
    <property type="match status" value="1"/>
</dbReference>
<gene>
    <name evidence="2" type="ORF">AYI69_g2593</name>
</gene>
<dbReference type="Proteomes" id="UP000187429">
    <property type="component" value="Unassembled WGS sequence"/>
</dbReference>
<feature type="non-terminal residue" evidence="2">
    <location>
        <position position="802"/>
    </location>
</feature>
<sequence>MSQDGTNIQDTTPAPEWAMEILRRIAHLEAQNTPMPENSEDSVDVDVDVDVDGDNYIVDKLPLRDLQLYPELTNALPGISQDFFKSPITDSERKKFFGCCPRNTGMIYDPPSLNEMGLSSEFKKEDSKLQDIQYRISGLTRPIDYFVHNLLQGQNRLNTAKTIEFAGLMRILLSDLASQVTQIRMDNAYKASKIPGKAPQILPSTAKPLFEPKEFVKHITASQALSKAVFATKPRNRKGFNTRKWGKKTSGYQNQQEQTQEYHPVQHKPESQTNGNGYNGNSRSRPFVQRGRGKNSDYTGGFPDPSSDPTTDGSQKCTKVETNSVKPREPGRNRERNNGPPSKKGHRRNFSSEARIFLKNVHRSQEIRRTSTSAQSKTVKPIPTADSFQNGELKHRLQINKEKGLDDEHRPIGRFPTCPDTKILPEITKLQLEISKLSIPGPTIWDITEPFSIHKDSSPGFKMGKTERNPNKFLFRRPNNSSLFKRGIYSVHESGVEKIEETGIPYKHGEVEHESFSVNSPPRDENKLTSKEPRDTKGKRKAQAMAVALLPERLELNSGIDKPGFGKSNLVERQSTGLKWKVISTRDPGGRNIHRRERLELGDCSGEHALLRSLETTTDFTGNKCERTVSHSLYIEASRDTGKECVSTLRQKDLNSICEEARGDSITKPSESIGGSMATLYIYGDETPTELCSVDIEPGGCSFETDCSNRMVIVKKCLQQDREEHATSKFRQLEAESGSFNGKCIQPCMEDMEAAILLSSLEFNTANNPKISSRKDDNYTGNSWMEDGGMVSRYFENVSTGS</sequence>
<evidence type="ECO:0000256" key="1">
    <source>
        <dbReference type="SAM" id="MobiDB-lite"/>
    </source>
</evidence>
<feature type="compositionally biased region" description="Polar residues" evidence="1">
    <location>
        <begin position="307"/>
        <end position="325"/>
    </location>
</feature>
<keyword evidence="3" id="KW-1185">Reference proteome</keyword>
<protein>
    <submittedName>
        <fullName evidence="2">Uncharacterized protein</fullName>
    </submittedName>
</protein>
<organism evidence="2 3">
    <name type="scientific">Smittium culicis</name>
    <dbReference type="NCBI Taxonomy" id="133412"/>
    <lineage>
        <taxon>Eukaryota</taxon>
        <taxon>Fungi</taxon>
        <taxon>Fungi incertae sedis</taxon>
        <taxon>Zoopagomycota</taxon>
        <taxon>Kickxellomycotina</taxon>
        <taxon>Harpellomycetes</taxon>
        <taxon>Harpellales</taxon>
        <taxon>Legeriomycetaceae</taxon>
        <taxon>Smittium</taxon>
    </lineage>
</organism>
<feature type="compositionally biased region" description="Basic and acidic residues" evidence="1">
    <location>
        <begin position="506"/>
        <end position="515"/>
    </location>
</feature>
<name>A0A1R1YLZ5_9FUNG</name>
<accession>A0A1R1YLZ5</accession>
<feature type="compositionally biased region" description="Basic and acidic residues" evidence="1">
    <location>
        <begin position="522"/>
        <end position="536"/>
    </location>
</feature>
<proteinExistence type="predicted"/>
<comment type="caution">
    <text evidence="2">The sequence shown here is derived from an EMBL/GenBank/DDBJ whole genome shotgun (WGS) entry which is preliminary data.</text>
</comment>
<reference evidence="3" key="1">
    <citation type="submission" date="2017-01" db="EMBL/GenBank/DDBJ databases">
        <authorList>
            <person name="Wang Y."/>
            <person name="White M."/>
            <person name="Kvist S."/>
            <person name="Moncalvo J.-M."/>
        </authorList>
    </citation>
    <scope>NUCLEOTIDE SEQUENCE [LARGE SCALE GENOMIC DNA]</scope>
    <source>
        <strain evidence="3">ID-206-W2</strain>
    </source>
</reference>
<dbReference type="EMBL" id="LSSM01000762">
    <property type="protein sequence ID" value="OMJ27949.1"/>
    <property type="molecule type" value="Genomic_DNA"/>
</dbReference>
<feature type="compositionally biased region" description="Basic residues" evidence="1">
    <location>
        <begin position="235"/>
        <end position="247"/>
    </location>
</feature>
<feature type="compositionally biased region" description="Basic and acidic residues" evidence="1">
    <location>
        <begin position="326"/>
        <end position="337"/>
    </location>
</feature>
<dbReference type="OrthoDB" id="5554911at2759"/>